<dbReference type="GO" id="GO:0000981">
    <property type="term" value="F:DNA-binding transcription factor activity, RNA polymerase II-specific"/>
    <property type="evidence" value="ECO:0007669"/>
    <property type="project" value="InterPro"/>
</dbReference>
<dbReference type="InterPro" id="IPR036864">
    <property type="entry name" value="Zn2-C6_fun-type_DNA-bd_sf"/>
</dbReference>
<dbReference type="OrthoDB" id="2441642at2759"/>
<dbReference type="CDD" id="cd00067">
    <property type="entry name" value="GAL4"/>
    <property type="match status" value="1"/>
</dbReference>
<dbReference type="AlphaFoldDB" id="A0A6A6VZR4"/>
<keyword evidence="5" id="KW-0539">Nucleus</keyword>
<dbReference type="SMART" id="SM00066">
    <property type="entry name" value="GAL4"/>
    <property type="match status" value="1"/>
</dbReference>
<keyword evidence="3" id="KW-0805">Transcription regulation</keyword>
<evidence type="ECO:0000256" key="1">
    <source>
        <dbReference type="ARBA" id="ARBA00022723"/>
    </source>
</evidence>
<dbReference type="Gene3D" id="4.10.240.10">
    <property type="entry name" value="Zn(2)-C6 fungal-type DNA-binding domain"/>
    <property type="match status" value="1"/>
</dbReference>
<dbReference type="PANTHER" id="PTHR47660">
    <property type="entry name" value="TRANSCRIPTION FACTOR WITH C2H2 AND ZN(2)-CYS(6) DNA BINDING DOMAIN (EUROFUNG)-RELATED-RELATED"/>
    <property type="match status" value="1"/>
</dbReference>
<dbReference type="Proteomes" id="UP000799437">
    <property type="component" value="Unassembled WGS sequence"/>
</dbReference>
<evidence type="ECO:0000259" key="7">
    <source>
        <dbReference type="PROSITE" id="PS50048"/>
    </source>
</evidence>
<keyword evidence="1" id="KW-0479">Metal-binding</keyword>
<feature type="region of interest" description="Disordered" evidence="6">
    <location>
        <begin position="75"/>
        <end position="97"/>
    </location>
</feature>
<feature type="domain" description="Zn(2)-C6 fungal-type" evidence="7">
    <location>
        <begin position="8"/>
        <end position="38"/>
    </location>
</feature>
<gene>
    <name evidence="8" type="ORF">EJ05DRAFT_503539</name>
</gene>
<dbReference type="RefSeq" id="XP_033597685.1">
    <property type="nucleotide sequence ID" value="XM_033747438.1"/>
</dbReference>
<feature type="region of interest" description="Disordered" evidence="6">
    <location>
        <begin position="116"/>
        <end position="155"/>
    </location>
</feature>
<keyword evidence="9" id="KW-1185">Reference proteome</keyword>
<dbReference type="Pfam" id="PF00172">
    <property type="entry name" value="Zn_clus"/>
    <property type="match status" value="1"/>
</dbReference>
<reference evidence="8" key="1">
    <citation type="journal article" date="2020" name="Stud. Mycol.">
        <title>101 Dothideomycetes genomes: a test case for predicting lifestyles and emergence of pathogens.</title>
        <authorList>
            <person name="Haridas S."/>
            <person name="Albert R."/>
            <person name="Binder M."/>
            <person name="Bloem J."/>
            <person name="Labutti K."/>
            <person name="Salamov A."/>
            <person name="Andreopoulos B."/>
            <person name="Baker S."/>
            <person name="Barry K."/>
            <person name="Bills G."/>
            <person name="Bluhm B."/>
            <person name="Cannon C."/>
            <person name="Castanera R."/>
            <person name="Culley D."/>
            <person name="Daum C."/>
            <person name="Ezra D."/>
            <person name="Gonzalez J."/>
            <person name="Henrissat B."/>
            <person name="Kuo A."/>
            <person name="Liang C."/>
            <person name="Lipzen A."/>
            <person name="Lutzoni F."/>
            <person name="Magnuson J."/>
            <person name="Mondo S."/>
            <person name="Nolan M."/>
            <person name="Ohm R."/>
            <person name="Pangilinan J."/>
            <person name="Park H.-J."/>
            <person name="Ramirez L."/>
            <person name="Alfaro M."/>
            <person name="Sun H."/>
            <person name="Tritt A."/>
            <person name="Yoshinaga Y."/>
            <person name="Zwiers L.-H."/>
            <person name="Turgeon B."/>
            <person name="Goodwin S."/>
            <person name="Spatafora J."/>
            <person name="Crous P."/>
            <person name="Grigoriev I."/>
        </authorList>
    </citation>
    <scope>NUCLEOTIDE SEQUENCE</scope>
    <source>
        <strain evidence="8">CBS 121739</strain>
    </source>
</reference>
<evidence type="ECO:0000256" key="3">
    <source>
        <dbReference type="ARBA" id="ARBA00023015"/>
    </source>
</evidence>
<evidence type="ECO:0000256" key="6">
    <source>
        <dbReference type="SAM" id="MobiDB-lite"/>
    </source>
</evidence>
<dbReference type="PANTHER" id="PTHR47660:SF3">
    <property type="entry name" value="FINGER DOMAIN PROTEIN, PUTATIVE (AFU_ORTHOLOGUE AFUA_4G03310)-RELATED"/>
    <property type="match status" value="1"/>
</dbReference>
<evidence type="ECO:0000256" key="5">
    <source>
        <dbReference type="ARBA" id="ARBA00023242"/>
    </source>
</evidence>
<dbReference type="PROSITE" id="PS50048">
    <property type="entry name" value="ZN2_CY6_FUNGAL_2"/>
    <property type="match status" value="1"/>
</dbReference>
<sequence>MSYSRKKSCEQCRAAKTRCSLTFPTCTRCTSRGSTCIYKDVTLPNIQPLRERDETLSTAAAPSSSDYNGFSFTTTAQVPPSHTSTIPTEHAPGAYNNYQTTEAPFDSLFGSPLDLDTFSPSGPSSSSTTGSGSGSGSTSDRPHLFDPDPTSANPRFTLARTPSTASAALLSRVVHGSLATWPRMLVEGLALPPYVHATCLRTGTRECEGKGKHVCWHGPLDNACGVVQMSLATTVNNFGLLSTTGHYEQKRMLSEFEGYGKWMLLECFQTMALYTLMYSLLTDEQKVQCDGSIVVALGIVANRVLQRYGLLCDKEKSGGFPSWEEWIYAESVRRTTILLFILGRLLDMRITPTSTSSPSPSTQPEGLDAVPLPATKDLWEARTRIEWERKYQEYLRAKSGREVMTIGHLRSVRNGVVEDDALLRNLGLWCFNLDQFGTTVWNAAGLLGGD</sequence>
<evidence type="ECO:0000256" key="4">
    <source>
        <dbReference type="ARBA" id="ARBA00023163"/>
    </source>
</evidence>
<accession>A0A6A6VZR4</accession>
<organism evidence="8 9">
    <name type="scientific">Pseudovirgaria hyperparasitica</name>
    <dbReference type="NCBI Taxonomy" id="470096"/>
    <lineage>
        <taxon>Eukaryota</taxon>
        <taxon>Fungi</taxon>
        <taxon>Dikarya</taxon>
        <taxon>Ascomycota</taxon>
        <taxon>Pezizomycotina</taxon>
        <taxon>Dothideomycetes</taxon>
        <taxon>Dothideomycetes incertae sedis</taxon>
        <taxon>Acrospermales</taxon>
        <taxon>Acrospermaceae</taxon>
        <taxon>Pseudovirgaria</taxon>
    </lineage>
</organism>
<dbReference type="GO" id="GO:0008270">
    <property type="term" value="F:zinc ion binding"/>
    <property type="evidence" value="ECO:0007669"/>
    <property type="project" value="InterPro"/>
</dbReference>
<dbReference type="GeneID" id="54488492"/>
<dbReference type="EMBL" id="ML996578">
    <property type="protein sequence ID" value="KAF2755234.1"/>
    <property type="molecule type" value="Genomic_DNA"/>
</dbReference>
<feature type="compositionally biased region" description="Polar residues" evidence="6">
    <location>
        <begin position="75"/>
        <end position="87"/>
    </location>
</feature>
<dbReference type="SUPFAM" id="SSF57701">
    <property type="entry name" value="Zn2/Cys6 DNA-binding domain"/>
    <property type="match status" value="1"/>
</dbReference>
<feature type="compositionally biased region" description="Low complexity" evidence="6">
    <location>
        <begin position="119"/>
        <end position="130"/>
    </location>
</feature>
<keyword evidence="4" id="KW-0804">Transcription</keyword>
<keyword evidence="2" id="KW-0862">Zinc</keyword>
<evidence type="ECO:0000313" key="9">
    <source>
        <dbReference type="Proteomes" id="UP000799437"/>
    </source>
</evidence>
<protein>
    <recommendedName>
        <fullName evidence="7">Zn(2)-C6 fungal-type domain-containing protein</fullName>
    </recommendedName>
</protein>
<evidence type="ECO:0000256" key="2">
    <source>
        <dbReference type="ARBA" id="ARBA00022833"/>
    </source>
</evidence>
<proteinExistence type="predicted"/>
<evidence type="ECO:0000313" key="8">
    <source>
        <dbReference type="EMBL" id="KAF2755234.1"/>
    </source>
</evidence>
<dbReference type="InterPro" id="IPR001138">
    <property type="entry name" value="Zn2Cys6_DnaBD"/>
</dbReference>
<dbReference type="PROSITE" id="PS00463">
    <property type="entry name" value="ZN2_CY6_FUNGAL_1"/>
    <property type="match status" value="1"/>
</dbReference>
<name>A0A6A6VZR4_9PEZI</name>